<organism evidence="3 4">
    <name type="scientific">Streptomyces althioticus subsp. attaecolombicae</name>
    <dbReference type="NCBI Taxonomy" id="3075534"/>
    <lineage>
        <taxon>Bacteria</taxon>
        <taxon>Bacillati</taxon>
        <taxon>Actinomycetota</taxon>
        <taxon>Actinomycetes</taxon>
        <taxon>Kitasatosporales</taxon>
        <taxon>Streptomycetaceae</taxon>
        <taxon>Streptomyces</taxon>
        <taxon>Streptomyces althioticus group</taxon>
    </lineage>
</organism>
<feature type="region of interest" description="Disordered" evidence="2">
    <location>
        <begin position="70"/>
        <end position="90"/>
    </location>
</feature>
<feature type="compositionally biased region" description="Basic and acidic residues" evidence="2">
    <location>
        <begin position="12"/>
        <end position="21"/>
    </location>
</feature>
<dbReference type="InterPro" id="IPR046229">
    <property type="entry name" value="TnpC-like"/>
</dbReference>
<keyword evidence="1" id="KW-0175">Coiled coil</keyword>
<accession>A0ABU3I405</accession>
<dbReference type="RefSeq" id="WP_337675050.1">
    <property type="nucleotide sequence ID" value="NZ_JAVSGH010000033.1"/>
</dbReference>
<name>A0ABU3I405_9ACTN</name>
<dbReference type="Pfam" id="PF19776">
    <property type="entry name" value="DUF6262"/>
    <property type="match status" value="1"/>
</dbReference>
<feature type="coiled-coil region" evidence="1">
    <location>
        <begin position="95"/>
        <end position="122"/>
    </location>
</feature>
<comment type="caution">
    <text evidence="3">The sequence shown here is derived from an EMBL/GenBank/DDBJ whole genome shotgun (WGS) entry which is preliminary data.</text>
</comment>
<dbReference type="Proteomes" id="UP001181313">
    <property type="component" value="Unassembled WGS sequence"/>
</dbReference>
<evidence type="ECO:0000313" key="3">
    <source>
        <dbReference type="EMBL" id="MDT3727649.1"/>
    </source>
</evidence>
<evidence type="ECO:0000256" key="2">
    <source>
        <dbReference type="SAM" id="MobiDB-lite"/>
    </source>
</evidence>
<gene>
    <name evidence="3" type="ORF">ROS62_23305</name>
</gene>
<evidence type="ECO:0000313" key="4">
    <source>
        <dbReference type="Proteomes" id="UP001181313"/>
    </source>
</evidence>
<evidence type="ECO:0000256" key="1">
    <source>
        <dbReference type="SAM" id="Coils"/>
    </source>
</evidence>
<dbReference type="EMBL" id="JAVSGH010000033">
    <property type="protein sequence ID" value="MDT3727649.1"/>
    <property type="molecule type" value="Genomic_DNA"/>
</dbReference>
<feature type="region of interest" description="Disordered" evidence="2">
    <location>
        <begin position="1"/>
        <end position="22"/>
    </location>
</feature>
<sequence>MTSARTPGQVLREAHRKDSRDKRARVLHTLDALLTRGDPVTFTAVAKAAGVSNWLVYAPGVREHIEAARTQQARTATRGDEPRSTGGALNTRTDLEVLRAYNQRLRGQVADLKDALQRQLGRQLDQLQATDLTQRVSELLPATVGSCA</sequence>
<keyword evidence="4" id="KW-1185">Reference proteome</keyword>
<reference evidence="3" key="1">
    <citation type="submission" date="2024-05" db="EMBL/GenBank/DDBJ databases">
        <title>30 novel species of actinomycetes from the DSMZ collection.</title>
        <authorList>
            <person name="Nouioui I."/>
        </authorList>
    </citation>
    <scope>NUCLEOTIDE SEQUENCE</scope>
    <source>
        <strain evidence="3">DSM 41972</strain>
    </source>
</reference>
<protein>
    <submittedName>
        <fullName evidence="3">DUF6262 family protein</fullName>
    </submittedName>
</protein>
<proteinExistence type="predicted"/>